<dbReference type="AlphaFoldDB" id="A0A4R4YAL5"/>
<dbReference type="SUPFAM" id="SSF53335">
    <property type="entry name" value="S-adenosyl-L-methionine-dependent methyltransferases"/>
    <property type="match status" value="1"/>
</dbReference>
<dbReference type="GO" id="GO:0008168">
    <property type="term" value="F:methyltransferase activity"/>
    <property type="evidence" value="ECO:0007669"/>
    <property type="project" value="UniProtKB-UniRule"/>
</dbReference>
<evidence type="ECO:0000313" key="8">
    <source>
        <dbReference type="Proteomes" id="UP000294947"/>
    </source>
</evidence>
<name>A0A4R4YAL5_9PSEU</name>
<dbReference type="OrthoDB" id="9806164at2"/>
<keyword evidence="5 6" id="KW-0949">S-adenosyl-L-methionine</keyword>
<keyword evidence="4 7" id="KW-0808">Transferase</keyword>
<dbReference type="Pfam" id="PF04072">
    <property type="entry name" value="LCM"/>
    <property type="match status" value="1"/>
</dbReference>
<sequence length="284" mass="30426">MPANEDWDVASGVGITALMVAAARALETERADRLIDDPYAAALAKAAGAAVPTAAADFGEGWQDTIDYIGLRSRLFDEWFELACAGGVRQVVVLAAGLDTRAFRLSWPPGLRLFEVDQPKVLAYKGAVLAGLGARPACDRHEAPADLRDDWPAALRRAGFDPALPTAWLAEGLIYYLPVEADVRLLAAVDEMSAPGSRIAIENPIAKRSALLGDDMARSSEKWGVDLDALFGPDERPNPAERLTGFGWSVRRETVDEAANRLGRALTSGGRGLTRVGDFLTAEL</sequence>
<organism evidence="7 8">
    <name type="scientific">Saccharopolyspora elongata</name>
    <dbReference type="NCBI Taxonomy" id="2530387"/>
    <lineage>
        <taxon>Bacteria</taxon>
        <taxon>Bacillati</taxon>
        <taxon>Actinomycetota</taxon>
        <taxon>Actinomycetes</taxon>
        <taxon>Pseudonocardiales</taxon>
        <taxon>Pseudonocardiaceae</taxon>
        <taxon>Saccharopolyspora</taxon>
    </lineage>
</organism>
<keyword evidence="8" id="KW-1185">Reference proteome</keyword>
<evidence type="ECO:0000256" key="4">
    <source>
        <dbReference type="ARBA" id="ARBA00022679"/>
    </source>
</evidence>
<dbReference type="InterPro" id="IPR011610">
    <property type="entry name" value="SAM_mthyl_Trfase_ML2640-like"/>
</dbReference>
<dbReference type="EC" id="2.1.1.-" evidence="6"/>
<accession>A0A4R4YAL5</accession>
<dbReference type="EMBL" id="SMKW01000058">
    <property type="protein sequence ID" value="TDD41473.1"/>
    <property type="molecule type" value="Genomic_DNA"/>
</dbReference>
<dbReference type="NCBIfam" id="TIGR00027">
    <property type="entry name" value="mthyl_TIGR00027"/>
    <property type="match status" value="1"/>
</dbReference>
<comment type="caution">
    <text evidence="7">The sequence shown here is derived from an EMBL/GenBank/DDBJ whole genome shotgun (WGS) entry which is preliminary data.</text>
</comment>
<comment type="similarity">
    <text evidence="2 6">Belongs to the UPF0677 family.</text>
</comment>
<evidence type="ECO:0000256" key="5">
    <source>
        <dbReference type="ARBA" id="ARBA00022691"/>
    </source>
</evidence>
<evidence type="ECO:0000256" key="1">
    <source>
        <dbReference type="ARBA" id="ARBA00003907"/>
    </source>
</evidence>
<gene>
    <name evidence="7" type="ORF">E1288_32665</name>
</gene>
<evidence type="ECO:0000256" key="2">
    <source>
        <dbReference type="ARBA" id="ARBA00008138"/>
    </source>
</evidence>
<dbReference type="RefSeq" id="WP_132492153.1">
    <property type="nucleotide sequence ID" value="NZ_SMKW01000058.1"/>
</dbReference>
<keyword evidence="3 6" id="KW-0489">Methyltransferase</keyword>
<evidence type="ECO:0000256" key="6">
    <source>
        <dbReference type="RuleBase" id="RU362030"/>
    </source>
</evidence>
<dbReference type="Gene3D" id="3.40.50.150">
    <property type="entry name" value="Vaccinia Virus protein VP39"/>
    <property type="match status" value="1"/>
</dbReference>
<dbReference type="PANTHER" id="PTHR43619:SF2">
    <property type="entry name" value="S-ADENOSYL-L-METHIONINE-DEPENDENT METHYLTRANSFERASES SUPERFAMILY PROTEIN"/>
    <property type="match status" value="1"/>
</dbReference>
<dbReference type="GO" id="GO:0032259">
    <property type="term" value="P:methylation"/>
    <property type="evidence" value="ECO:0007669"/>
    <property type="project" value="UniProtKB-KW"/>
</dbReference>
<evidence type="ECO:0000313" key="7">
    <source>
        <dbReference type="EMBL" id="TDD41473.1"/>
    </source>
</evidence>
<dbReference type="Proteomes" id="UP000294947">
    <property type="component" value="Unassembled WGS sequence"/>
</dbReference>
<protein>
    <recommendedName>
        <fullName evidence="6">S-adenosyl-L-methionine-dependent methyltransferase</fullName>
        <ecNumber evidence="6">2.1.1.-</ecNumber>
    </recommendedName>
</protein>
<comment type="function">
    <text evidence="1 6">Exhibits S-adenosyl-L-methionine-dependent methyltransferase activity.</text>
</comment>
<dbReference type="InterPro" id="IPR007213">
    <property type="entry name" value="Ppm1/Ppm2/Tcmp"/>
</dbReference>
<proteinExistence type="inferred from homology"/>
<dbReference type="PANTHER" id="PTHR43619">
    <property type="entry name" value="S-ADENOSYL-L-METHIONINE-DEPENDENT METHYLTRANSFERASE YKTD-RELATED"/>
    <property type="match status" value="1"/>
</dbReference>
<reference evidence="7 8" key="1">
    <citation type="submission" date="2019-03" db="EMBL/GenBank/DDBJ databases">
        <title>Draft genome sequences of novel Actinobacteria.</title>
        <authorList>
            <person name="Sahin N."/>
            <person name="Ay H."/>
            <person name="Saygin H."/>
        </authorList>
    </citation>
    <scope>NUCLEOTIDE SEQUENCE [LARGE SCALE GENOMIC DNA]</scope>
    <source>
        <strain evidence="7 8">7K502</strain>
    </source>
</reference>
<dbReference type="InterPro" id="IPR029063">
    <property type="entry name" value="SAM-dependent_MTases_sf"/>
</dbReference>
<evidence type="ECO:0000256" key="3">
    <source>
        <dbReference type="ARBA" id="ARBA00022603"/>
    </source>
</evidence>